<evidence type="ECO:0000313" key="2">
    <source>
        <dbReference type="EMBL" id="OAI14552.1"/>
    </source>
</evidence>
<sequence>MDWYWIIHGAQAGRSLSRPPLSFTLSAQMTTNAHPSTERLQQLNRMYRTISRCNRYMIRAEDEQTLAQDFCSVMVEEGGYRMAWVGYAESDEARSIRPIAYAGLESGYLENLNLTWADTDRGSGPGARCIREQTIQVTRDIANDPQFVFWREEAAKRGYASSIALPLKIGAGTIGFLGMYSERGDAFDEEEIGLLTEAADDLAYGITALRKHREHDALQERHLTQIEALNRLMDATVQALATTVEVRDPYTAGHHRRVAKLAVAIATEMRLPPERIEGLQLAAVLHDIGKIHVPAEILASPRKLTAAEFEIIKTHPTVGYDILKDIDFTNPVARIVLQHHERLDGSGYPAGLKQEQILLEARILCVADVVEAMASHRPYRPGLGVPKALHEISEHKGQMYDSDVVSACVGLFQSKQFEL</sequence>
<reference evidence="2 3" key="1">
    <citation type="submission" date="2016-03" db="EMBL/GenBank/DDBJ databases">
        <authorList>
            <person name="Ploux O."/>
        </authorList>
    </citation>
    <scope>NUCLEOTIDE SEQUENCE [LARGE SCALE GENOMIC DNA]</scope>
    <source>
        <strain evidence="2 3">R-45370</strain>
    </source>
</reference>
<evidence type="ECO:0000313" key="3">
    <source>
        <dbReference type="Proteomes" id="UP000078476"/>
    </source>
</evidence>
<comment type="caution">
    <text evidence="2">The sequence shown here is derived from an EMBL/GenBank/DDBJ whole genome shotgun (WGS) entry which is preliminary data.</text>
</comment>
<dbReference type="AlphaFoldDB" id="A0A177N9J4"/>
<feature type="domain" description="HD-GYP" evidence="1">
    <location>
        <begin position="229"/>
        <end position="419"/>
    </location>
</feature>
<dbReference type="Gene3D" id="3.30.450.40">
    <property type="match status" value="1"/>
</dbReference>
<protein>
    <recommendedName>
        <fullName evidence="1">HD-GYP domain-containing protein</fullName>
    </recommendedName>
</protein>
<proteinExistence type="predicted"/>
<dbReference type="Gene3D" id="1.10.3210.10">
    <property type="entry name" value="Hypothetical protein af1432"/>
    <property type="match status" value="1"/>
</dbReference>
<dbReference type="InterPro" id="IPR006675">
    <property type="entry name" value="HDIG_dom"/>
</dbReference>
<dbReference type="CDD" id="cd00077">
    <property type="entry name" value="HDc"/>
    <property type="match status" value="1"/>
</dbReference>
<dbReference type="InterPro" id="IPR003018">
    <property type="entry name" value="GAF"/>
</dbReference>
<accession>A0A177N9J4</accession>
<dbReference type="Pfam" id="PF13487">
    <property type="entry name" value="HD_5"/>
    <property type="match status" value="1"/>
</dbReference>
<keyword evidence="3" id="KW-1185">Reference proteome</keyword>
<evidence type="ECO:0000259" key="1">
    <source>
        <dbReference type="PROSITE" id="PS51832"/>
    </source>
</evidence>
<dbReference type="PANTHER" id="PTHR43155">
    <property type="entry name" value="CYCLIC DI-GMP PHOSPHODIESTERASE PA4108-RELATED"/>
    <property type="match status" value="1"/>
</dbReference>
<dbReference type="EMBL" id="LUUI01000108">
    <property type="protein sequence ID" value="OAI14552.1"/>
    <property type="molecule type" value="Genomic_DNA"/>
</dbReference>
<dbReference type="SUPFAM" id="SSF109604">
    <property type="entry name" value="HD-domain/PDEase-like"/>
    <property type="match status" value="1"/>
</dbReference>
<dbReference type="PANTHER" id="PTHR43155:SF2">
    <property type="entry name" value="CYCLIC DI-GMP PHOSPHODIESTERASE PA4108"/>
    <property type="match status" value="1"/>
</dbReference>
<dbReference type="InterPro" id="IPR003607">
    <property type="entry name" value="HD/PDEase_dom"/>
</dbReference>
<dbReference type="Pfam" id="PF13185">
    <property type="entry name" value="GAF_2"/>
    <property type="match status" value="1"/>
</dbReference>
<dbReference type="InterPro" id="IPR037522">
    <property type="entry name" value="HD_GYP_dom"/>
</dbReference>
<dbReference type="STRING" id="980561.A1359_10365"/>
<dbReference type="Proteomes" id="UP000078476">
    <property type="component" value="Unassembled WGS sequence"/>
</dbReference>
<dbReference type="PROSITE" id="PS51832">
    <property type="entry name" value="HD_GYP"/>
    <property type="match status" value="1"/>
</dbReference>
<name>A0A177N9J4_9GAMM</name>
<organism evidence="2 3">
    <name type="scientific">Methylomonas lenta</name>
    <dbReference type="NCBI Taxonomy" id="980561"/>
    <lineage>
        <taxon>Bacteria</taxon>
        <taxon>Pseudomonadati</taxon>
        <taxon>Pseudomonadota</taxon>
        <taxon>Gammaproteobacteria</taxon>
        <taxon>Methylococcales</taxon>
        <taxon>Methylococcaceae</taxon>
        <taxon>Methylomonas</taxon>
    </lineage>
</organism>
<dbReference type="GO" id="GO:0008081">
    <property type="term" value="F:phosphoric diester hydrolase activity"/>
    <property type="evidence" value="ECO:0007669"/>
    <property type="project" value="UniProtKB-ARBA"/>
</dbReference>
<dbReference type="SUPFAM" id="SSF55781">
    <property type="entry name" value="GAF domain-like"/>
    <property type="match status" value="1"/>
</dbReference>
<gene>
    <name evidence="2" type="ORF">A1359_10365</name>
</gene>
<dbReference type="OrthoDB" id="9802066at2"/>
<dbReference type="InterPro" id="IPR029016">
    <property type="entry name" value="GAF-like_dom_sf"/>
</dbReference>
<dbReference type="NCBIfam" id="TIGR00277">
    <property type="entry name" value="HDIG"/>
    <property type="match status" value="1"/>
</dbReference>
<dbReference type="SMART" id="SM00471">
    <property type="entry name" value="HDc"/>
    <property type="match status" value="1"/>
</dbReference>